<keyword evidence="3" id="KW-1185">Reference proteome</keyword>
<dbReference type="RefSeq" id="WP_220193422.1">
    <property type="nucleotide sequence ID" value="NZ_BNJF01000001.1"/>
</dbReference>
<dbReference type="Proteomes" id="UP000612362">
    <property type="component" value="Unassembled WGS sequence"/>
</dbReference>
<sequence length="136" mass="15517">MITQTLQRWVRKMFAWWPWRHTDTTNHSQLTTLRNASSTSDTMKTFPSEGPLPQTGMTSVAIEQQSPPSDPPPAQLKSPIKSNTDVSSNALPKKPASTFEQQLAYLRYLYQHGLINEGFSDDTLPKQYRRGRHSDK</sequence>
<feature type="region of interest" description="Disordered" evidence="1">
    <location>
        <begin position="117"/>
        <end position="136"/>
    </location>
</feature>
<evidence type="ECO:0000256" key="1">
    <source>
        <dbReference type="SAM" id="MobiDB-lite"/>
    </source>
</evidence>
<dbReference type="AlphaFoldDB" id="A0A8J3I0H5"/>
<accession>A0A8J3I0H5</accession>
<feature type="region of interest" description="Disordered" evidence="1">
    <location>
        <begin position="33"/>
        <end position="94"/>
    </location>
</feature>
<dbReference type="EMBL" id="BNJF01000001">
    <property type="protein sequence ID" value="GHO43987.1"/>
    <property type="molecule type" value="Genomic_DNA"/>
</dbReference>
<name>A0A8J3I0H5_9CHLR</name>
<comment type="caution">
    <text evidence="2">The sequence shown here is derived from an EMBL/GenBank/DDBJ whole genome shotgun (WGS) entry which is preliminary data.</text>
</comment>
<feature type="compositionally biased region" description="Polar residues" evidence="1">
    <location>
        <begin position="80"/>
        <end position="90"/>
    </location>
</feature>
<reference evidence="2" key="1">
    <citation type="submission" date="2020-10" db="EMBL/GenBank/DDBJ databases">
        <title>Taxonomic study of unclassified bacteria belonging to the class Ktedonobacteria.</title>
        <authorList>
            <person name="Yabe S."/>
            <person name="Wang C.M."/>
            <person name="Zheng Y."/>
            <person name="Sakai Y."/>
            <person name="Cavaletti L."/>
            <person name="Monciardini P."/>
            <person name="Donadio S."/>
        </authorList>
    </citation>
    <scope>NUCLEOTIDE SEQUENCE</scope>
    <source>
        <strain evidence="2">SOSP1-1</strain>
    </source>
</reference>
<protein>
    <submittedName>
        <fullName evidence="2">Uncharacterized protein</fullName>
    </submittedName>
</protein>
<evidence type="ECO:0000313" key="2">
    <source>
        <dbReference type="EMBL" id="GHO43987.1"/>
    </source>
</evidence>
<gene>
    <name evidence="2" type="ORF">KSX_21500</name>
</gene>
<organism evidence="2 3">
    <name type="scientific">Ktedonospora formicarum</name>
    <dbReference type="NCBI Taxonomy" id="2778364"/>
    <lineage>
        <taxon>Bacteria</taxon>
        <taxon>Bacillati</taxon>
        <taxon>Chloroflexota</taxon>
        <taxon>Ktedonobacteria</taxon>
        <taxon>Ktedonobacterales</taxon>
        <taxon>Ktedonobacteraceae</taxon>
        <taxon>Ktedonospora</taxon>
    </lineage>
</organism>
<evidence type="ECO:0000313" key="3">
    <source>
        <dbReference type="Proteomes" id="UP000612362"/>
    </source>
</evidence>
<feature type="compositionally biased region" description="Basic residues" evidence="1">
    <location>
        <begin position="127"/>
        <end position="136"/>
    </location>
</feature>
<feature type="compositionally biased region" description="Polar residues" evidence="1">
    <location>
        <begin position="33"/>
        <end position="45"/>
    </location>
</feature>
<proteinExistence type="predicted"/>